<dbReference type="STRING" id="93060.P9215_14551"/>
<gene>
    <name evidence="1" type="ordered locus">P9215_14551</name>
</gene>
<dbReference type="HOGENOM" id="CLU_023845_0_4_3"/>
<dbReference type="EMBL" id="CP000825">
    <property type="protein sequence ID" value="ABV51068.1"/>
    <property type="molecule type" value="Genomic_DNA"/>
</dbReference>
<keyword evidence="1" id="KW-0808">Transferase</keyword>
<dbReference type="KEGG" id="pmh:P9215_14551"/>
<evidence type="ECO:0000313" key="2">
    <source>
        <dbReference type="Proteomes" id="UP000002014"/>
    </source>
</evidence>
<dbReference type="SUPFAM" id="SSF53448">
    <property type="entry name" value="Nucleotide-diphospho-sugar transferases"/>
    <property type="match status" value="1"/>
</dbReference>
<dbReference type="PANTHER" id="PTHR43179">
    <property type="entry name" value="RHAMNOSYLTRANSFERASE WBBL"/>
    <property type="match status" value="1"/>
</dbReference>
<dbReference type="Gene3D" id="3.90.550.10">
    <property type="entry name" value="Spore Coat Polysaccharide Biosynthesis Protein SpsA, Chain A"/>
    <property type="match status" value="1"/>
</dbReference>
<proteinExistence type="predicted"/>
<dbReference type="OrthoDB" id="9771846at2"/>
<reference evidence="1 2" key="1">
    <citation type="journal article" date="2007" name="PLoS Genet.">
        <title>Patterns and implications of gene gain and loss in the evolution of Prochlorococcus.</title>
        <authorList>
            <person name="Kettler G.C."/>
            <person name="Martiny A.C."/>
            <person name="Huang K."/>
            <person name="Zucker J."/>
            <person name="Coleman M.L."/>
            <person name="Rodrigue S."/>
            <person name="Chen F."/>
            <person name="Lapidus A."/>
            <person name="Ferriera S."/>
            <person name="Johnson J."/>
            <person name="Steglich C."/>
            <person name="Church G.M."/>
            <person name="Richardson P."/>
            <person name="Chisholm S.W."/>
        </authorList>
    </citation>
    <scope>NUCLEOTIDE SEQUENCE [LARGE SCALE GENOMIC DNA]</scope>
    <source>
        <strain evidence="1 2">MIT 9215</strain>
    </source>
</reference>
<sequence>MITVSLVTYRNKFDVFDNKKKDNILKNSILFLSNDELISKILIIDNSAEKIFSWTNDLSKKVIYYFNNGKNIGFGKAHNLTAQLLNLSKYHIFLNPDIVFSKLDCIKKLYEEMENNSNIGLIQPLIKSYPKGDIQKLCKRNPSLFIQIIRGFTPKLVKFKSIRKYNYFYQMEDLAYKDKPITSSYLSGCFMFCRVDKLNQVNWFDERYFMYLEDADLTRKLSLISKCVHYPLTEIMHVWEKGSHKNLKLKFEAIISFFKYSIKWGIKII</sequence>
<dbReference type="eggNOG" id="COG1216">
    <property type="taxonomic scope" value="Bacteria"/>
</dbReference>
<dbReference type="InterPro" id="IPR029044">
    <property type="entry name" value="Nucleotide-diphossugar_trans"/>
</dbReference>
<dbReference type="GO" id="GO:0016740">
    <property type="term" value="F:transferase activity"/>
    <property type="evidence" value="ECO:0007669"/>
    <property type="project" value="UniProtKB-KW"/>
</dbReference>
<accession>A8G637</accession>
<dbReference type="RefSeq" id="WP_012008116.1">
    <property type="nucleotide sequence ID" value="NC_009840.1"/>
</dbReference>
<protein>
    <submittedName>
        <fullName evidence="1">Glycosyltransferase</fullName>
    </submittedName>
</protein>
<dbReference type="AlphaFoldDB" id="A8G637"/>
<name>A8G637_PROM2</name>
<dbReference type="Proteomes" id="UP000002014">
    <property type="component" value="Chromosome"/>
</dbReference>
<dbReference type="PANTHER" id="PTHR43179:SF10">
    <property type="entry name" value="GLYCOSYL TRANSFERASE"/>
    <property type="match status" value="1"/>
</dbReference>
<organism evidence="1 2">
    <name type="scientific">Prochlorococcus marinus (strain MIT 9215)</name>
    <dbReference type="NCBI Taxonomy" id="93060"/>
    <lineage>
        <taxon>Bacteria</taxon>
        <taxon>Bacillati</taxon>
        <taxon>Cyanobacteriota</taxon>
        <taxon>Cyanophyceae</taxon>
        <taxon>Synechococcales</taxon>
        <taxon>Prochlorococcaceae</taxon>
        <taxon>Prochlorococcus</taxon>
    </lineage>
</organism>
<dbReference type="CAZy" id="GT2">
    <property type="family name" value="Glycosyltransferase Family 2"/>
</dbReference>
<evidence type="ECO:0000313" key="1">
    <source>
        <dbReference type="EMBL" id="ABV51068.1"/>
    </source>
</evidence>